<evidence type="ECO:0000313" key="2">
    <source>
        <dbReference type="EMBL" id="MDN3712225.1"/>
    </source>
</evidence>
<keyword evidence="3" id="KW-1185">Reference proteome</keyword>
<sequence>MRIGLDAQNAIRRARGQVELGQDGQPLDPEAIKKAEKEKAAKAAPPAKKKNG</sequence>
<dbReference type="Proteomes" id="UP001243846">
    <property type="component" value="Unassembled WGS sequence"/>
</dbReference>
<dbReference type="EMBL" id="JAUFRC010000001">
    <property type="protein sequence ID" value="MDN3712225.1"/>
    <property type="molecule type" value="Genomic_DNA"/>
</dbReference>
<feature type="region of interest" description="Disordered" evidence="1">
    <location>
        <begin position="16"/>
        <end position="52"/>
    </location>
</feature>
<reference evidence="3" key="1">
    <citation type="journal article" date="2019" name="Int. J. Syst. Evol. Microbiol.">
        <title>The Global Catalogue of Microorganisms (GCM) 10K type strain sequencing project: providing services to taxonomists for standard genome sequencing and annotation.</title>
        <authorList>
            <consortium name="The Broad Institute Genomics Platform"/>
            <consortium name="The Broad Institute Genome Sequencing Center for Infectious Disease"/>
            <person name="Wu L."/>
            <person name="Ma J."/>
        </authorList>
    </citation>
    <scope>NUCLEOTIDE SEQUENCE [LARGE SCALE GENOMIC DNA]</scope>
    <source>
        <strain evidence="3">CECT 8482</strain>
    </source>
</reference>
<evidence type="ECO:0000256" key="1">
    <source>
        <dbReference type="SAM" id="MobiDB-lite"/>
    </source>
</evidence>
<comment type="caution">
    <text evidence="2">The sequence shown here is derived from an EMBL/GenBank/DDBJ whole genome shotgun (WGS) entry which is preliminary data.</text>
</comment>
<gene>
    <name evidence="2" type="ORF">QWZ10_11255</name>
</gene>
<evidence type="ECO:0000313" key="3">
    <source>
        <dbReference type="Proteomes" id="UP001243846"/>
    </source>
</evidence>
<name>A0ABT8D9W3_9RHOB</name>
<proteinExistence type="predicted"/>
<feature type="compositionally biased region" description="Basic and acidic residues" evidence="1">
    <location>
        <begin position="30"/>
        <end position="41"/>
    </location>
</feature>
<organism evidence="2 3">
    <name type="scientific">Paracoccus cavernae</name>
    <dbReference type="NCBI Taxonomy" id="1571207"/>
    <lineage>
        <taxon>Bacteria</taxon>
        <taxon>Pseudomonadati</taxon>
        <taxon>Pseudomonadota</taxon>
        <taxon>Alphaproteobacteria</taxon>
        <taxon>Rhodobacterales</taxon>
        <taxon>Paracoccaceae</taxon>
        <taxon>Paracoccus</taxon>
    </lineage>
</organism>
<accession>A0ABT8D9W3</accession>
<protein>
    <submittedName>
        <fullName evidence="2">Uncharacterized protein</fullName>
    </submittedName>
</protein>